<dbReference type="GO" id="GO:0003677">
    <property type="term" value="F:DNA binding"/>
    <property type="evidence" value="ECO:0007669"/>
    <property type="project" value="UniProtKB-KW"/>
</dbReference>
<feature type="domain" description="TF-B3" evidence="6">
    <location>
        <begin position="30"/>
        <end position="123"/>
    </location>
</feature>
<keyword evidence="8" id="KW-1185">Reference proteome</keyword>
<evidence type="ECO:0000313" key="8">
    <source>
        <dbReference type="Proteomes" id="UP001374584"/>
    </source>
</evidence>
<dbReference type="SUPFAM" id="SSF101936">
    <property type="entry name" value="DNA-binding pseudobarrel domain"/>
    <property type="match status" value="2"/>
</dbReference>
<dbReference type="AlphaFoldDB" id="A0AAN9QXA0"/>
<evidence type="ECO:0000256" key="1">
    <source>
        <dbReference type="ARBA" id="ARBA00004123"/>
    </source>
</evidence>
<dbReference type="InterPro" id="IPR050655">
    <property type="entry name" value="Plant_B3_domain"/>
</dbReference>
<accession>A0AAN9QXA0</accession>
<keyword evidence="4" id="KW-0804">Transcription</keyword>
<evidence type="ECO:0000256" key="3">
    <source>
        <dbReference type="ARBA" id="ARBA00023125"/>
    </source>
</evidence>
<keyword evidence="2" id="KW-0805">Transcription regulation</keyword>
<proteinExistence type="predicted"/>
<dbReference type="Gene3D" id="2.40.330.10">
    <property type="entry name" value="DNA-binding pseudobarrel domain"/>
    <property type="match status" value="2"/>
</dbReference>
<dbReference type="SMART" id="SM01019">
    <property type="entry name" value="B3"/>
    <property type="match status" value="2"/>
</dbReference>
<evidence type="ECO:0000256" key="4">
    <source>
        <dbReference type="ARBA" id="ARBA00023163"/>
    </source>
</evidence>
<dbReference type="CDD" id="cd10017">
    <property type="entry name" value="B3_DNA"/>
    <property type="match status" value="2"/>
</dbReference>
<evidence type="ECO:0000256" key="5">
    <source>
        <dbReference type="ARBA" id="ARBA00023242"/>
    </source>
</evidence>
<evidence type="ECO:0000259" key="6">
    <source>
        <dbReference type="PROSITE" id="PS50863"/>
    </source>
</evidence>
<dbReference type="Pfam" id="PF02362">
    <property type="entry name" value="B3"/>
    <property type="match status" value="2"/>
</dbReference>
<dbReference type="PANTHER" id="PTHR31920:SF145">
    <property type="entry name" value="B3 DOMAIN-CONTAINING PROTEIN REM20-LIKE ISOFORM X1"/>
    <property type="match status" value="1"/>
</dbReference>
<comment type="caution">
    <text evidence="7">The sequence shown here is derived from an EMBL/GenBank/DDBJ whole genome shotgun (WGS) entry which is preliminary data.</text>
</comment>
<dbReference type="InterPro" id="IPR015300">
    <property type="entry name" value="DNA-bd_pseudobarrel_sf"/>
</dbReference>
<evidence type="ECO:0000256" key="2">
    <source>
        <dbReference type="ARBA" id="ARBA00023015"/>
    </source>
</evidence>
<organism evidence="7 8">
    <name type="scientific">Phaseolus coccineus</name>
    <name type="common">Scarlet runner bean</name>
    <name type="synonym">Phaseolus multiflorus</name>
    <dbReference type="NCBI Taxonomy" id="3886"/>
    <lineage>
        <taxon>Eukaryota</taxon>
        <taxon>Viridiplantae</taxon>
        <taxon>Streptophyta</taxon>
        <taxon>Embryophyta</taxon>
        <taxon>Tracheophyta</taxon>
        <taxon>Spermatophyta</taxon>
        <taxon>Magnoliopsida</taxon>
        <taxon>eudicotyledons</taxon>
        <taxon>Gunneridae</taxon>
        <taxon>Pentapetalae</taxon>
        <taxon>rosids</taxon>
        <taxon>fabids</taxon>
        <taxon>Fabales</taxon>
        <taxon>Fabaceae</taxon>
        <taxon>Papilionoideae</taxon>
        <taxon>50 kb inversion clade</taxon>
        <taxon>NPAAA clade</taxon>
        <taxon>indigoferoid/millettioid clade</taxon>
        <taxon>Phaseoleae</taxon>
        <taxon>Phaseolus</taxon>
    </lineage>
</organism>
<name>A0AAN9QXA0_PHACN</name>
<dbReference type="Proteomes" id="UP001374584">
    <property type="component" value="Unassembled WGS sequence"/>
</dbReference>
<dbReference type="GO" id="GO:0005634">
    <property type="term" value="C:nucleus"/>
    <property type="evidence" value="ECO:0007669"/>
    <property type="project" value="UniProtKB-SubCell"/>
</dbReference>
<evidence type="ECO:0000313" key="7">
    <source>
        <dbReference type="EMBL" id="KAK7353930.1"/>
    </source>
</evidence>
<keyword evidence="3" id="KW-0238">DNA-binding</keyword>
<dbReference type="EMBL" id="JAYMYR010000007">
    <property type="protein sequence ID" value="KAK7353930.1"/>
    <property type="molecule type" value="Genomic_DNA"/>
</dbReference>
<reference evidence="7 8" key="1">
    <citation type="submission" date="2024-01" db="EMBL/GenBank/DDBJ databases">
        <title>The genomes of 5 underutilized Papilionoideae crops provide insights into root nodulation and disease resistanc.</title>
        <authorList>
            <person name="Jiang F."/>
        </authorList>
    </citation>
    <scope>NUCLEOTIDE SEQUENCE [LARGE SCALE GENOMIC DNA]</scope>
    <source>
        <strain evidence="7">JINMINGXINNONG_FW02</strain>
        <tissue evidence="7">Leaves</tissue>
    </source>
</reference>
<gene>
    <name evidence="7" type="ORF">VNO80_19386</name>
</gene>
<keyword evidence="5" id="KW-0539">Nucleus</keyword>
<dbReference type="InterPro" id="IPR003340">
    <property type="entry name" value="B3_DNA-bd"/>
</dbReference>
<feature type="domain" description="TF-B3" evidence="6">
    <location>
        <begin position="410"/>
        <end position="476"/>
    </location>
</feature>
<dbReference type="PROSITE" id="PS50863">
    <property type="entry name" value="B3"/>
    <property type="match status" value="2"/>
</dbReference>
<dbReference type="PANTHER" id="PTHR31920">
    <property type="entry name" value="B3 DOMAIN-CONTAINING"/>
    <property type="match status" value="1"/>
</dbReference>
<sequence>MGGEEEGVSVCAACIHNCLLFHQTKPTSPTSFFKFITRQDYLTTLCIPPAFGSIVANMVNKKINLNDSSGQQWKVKVSEVNGSFVFGEGWSGFSLGLGLKVGYLLVFNYIKDLHFDVKIYDTSACEKLGFSKKRDQKKRSRGKIVSPVRDGILVRQEPNAPKMKRQSSEVDLDLPQNAKESGQLMHISNHCEDPCYSKSLEFDQSHGDDETMKIENGALKVSNVDYESSIFEKDAMTCSKDTMFEGIFSTEVALDISELEKSGRSASLGEAETSTYGKTSNLKIEENKAILSNMEAQECQFSKGLGEMKKLPKDMTPNLDSSMDELNLTGEVSKQLKKELVTLIELEATGLPTEIKGLLDSDIFNEDNASHSKTTHLSCVVPHDNVCLKLPKCPPLIRKVKVDQQRKMVVFLRDPLRRLWPVFYHEKPHLQLLAHGWLDFCRANNIQAKDKCIFEAEVDPECKSKHILSVHIVHNK</sequence>
<protein>
    <recommendedName>
        <fullName evidence="6">TF-B3 domain-containing protein</fullName>
    </recommendedName>
</protein>
<comment type="subcellular location">
    <subcellularLocation>
        <location evidence="1">Nucleus</location>
    </subcellularLocation>
</comment>